<evidence type="ECO:0000256" key="5">
    <source>
        <dbReference type="ARBA" id="ARBA00023175"/>
    </source>
</evidence>
<dbReference type="GO" id="GO:0007018">
    <property type="term" value="P:microtubule-based movement"/>
    <property type="evidence" value="ECO:0007669"/>
    <property type="project" value="InterPro"/>
</dbReference>
<dbReference type="Proteomes" id="UP001164286">
    <property type="component" value="Unassembled WGS sequence"/>
</dbReference>
<dbReference type="PROSITE" id="PS50067">
    <property type="entry name" value="KINESIN_MOTOR_2"/>
    <property type="match status" value="1"/>
</dbReference>
<feature type="compositionally biased region" description="Polar residues" evidence="8">
    <location>
        <begin position="58"/>
        <end position="75"/>
    </location>
</feature>
<dbReference type="InterPro" id="IPR001752">
    <property type="entry name" value="Kinesin_motor_dom"/>
</dbReference>
<proteinExistence type="inferred from homology"/>
<feature type="compositionally biased region" description="Low complexity" evidence="8">
    <location>
        <begin position="145"/>
        <end position="157"/>
    </location>
</feature>
<evidence type="ECO:0000256" key="7">
    <source>
        <dbReference type="RuleBase" id="RU000394"/>
    </source>
</evidence>
<dbReference type="GO" id="GO:0016787">
    <property type="term" value="F:hydrolase activity"/>
    <property type="evidence" value="ECO:0007669"/>
    <property type="project" value="UniProtKB-KW"/>
</dbReference>
<evidence type="ECO:0000256" key="8">
    <source>
        <dbReference type="SAM" id="MobiDB-lite"/>
    </source>
</evidence>
<dbReference type="RefSeq" id="XP_052946531.1">
    <property type="nucleotide sequence ID" value="XM_053093432.1"/>
</dbReference>
<feature type="compositionally biased region" description="Basic and acidic residues" evidence="8">
    <location>
        <begin position="248"/>
        <end position="287"/>
    </location>
</feature>
<evidence type="ECO:0000313" key="11">
    <source>
        <dbReference type="Proteomes" id="UP001164286"/>
    </source>
</evidence>
<feature type="compositionally biased region" description="Gly residues" evidence="8">
    <location>
        <begin position="170"/>
        <end position="187"/>
    </location>
</feature>
<dbReference type="PANTHER" id="PTHR47972">
    <property type="entry name" value="KINESIN-LIKE PROTEIN KLP-3"/>
    <property type="match status" value="1"/>
</dbReference>
<feature type="region of interest" description="Disordered" evidence="8">
    <location>
        <begin position="248"/>
        <end position="301"/>
    </location>
</feature>
<dbReference type="GO" id="GO:0005874">
    <property type="term" value="C:microtubule"/>
    <property type="evidence" value="ECO:0007669"/>
    <property type="project" value="UniProtKB-KW"/>
</dbReference>
<feature type="domain" description="Kinesin motor" evidence="9">
    <location>
        <begin position="388"/>
        <end position="733"/>
    </location>
</feature>
<evidence type="ECO:0000256" key="2">
    <source>
        <dbReference type="ARBA" id="ARBA00022701"/>
    </source>
</evidence>
<dbReference type="PRINTS" id="PR00380">
    <property type="entry name" value="KINESINHEAVY"/>
</dbReference>
<dbReference type="Pfam" id="PF00225">
    <property type="entry name" value="Kinesin"/>
    <property type="match status" value="1"/>
</dbReference>
<dbReference type="GO" id="GO:0008017">
    <property type="term" value="F:microtubule binding"/>
    <property type="evidence" value="ECO:0007669"/>
    <property type="project" value="InterPro"/>
</dbReference>
<evidence type="ECO:0000259" key="9">
    <source>
        <dbReference type="PROSITE" id="PS50067"/>
    </source>
</evidence>
<evidence type="ECO:0000313" key="10">
    <source>
        <dbReference type="EMBL" id="KAI9636754.1"/>
    </source>
</evidence>
<comment type="similarity">
    <text evidence="1">Belongs to the TRAFAC class myosin-kinesin ATPase superfamily. Kinesin family. KIN-14 subfamily.</text>
</comment>
<keyword evidence="5 6" id="KW-0505">Motor protein</keyword>
<dbReference type="GO" id="GO:0005524">
    <property type="term" value="F:ATP binding"/>
    <property type="evidence" value="ECO:0007669"/>
    <property type="project" value="UniProtKB-UniRule"/>
</dbReference>
<evidence type="ECO:0000256" key="6">
    <source>
        <dbReference type="PROSITE-ProRule" id="PRU00283"/>
    </source>
</evidence>
<protein>
    <recommendedName>
        <fullName evidence="7">Kinesin-like protein</fullName>
    </recommendedName>
</protein>
<keyword evidence="2 7" id="KW-0493">Microtubule</keyword>
<reference evidence="10" key="1">
    <citation type="journal article" date="2022" name="G3 (Bethesda)">
        <title>High quality genome of the basidiomycete yeast Dioszegia hungarica PDD-24b-2 isolated from cloud water.</title>
        <authorList>
            <person name="Jarrige D."/>
            <person name="Haridas S."/>
            <person name="Bleykasten-Grosshans C."/>
            <person name="Joly M."/>
            <person name="Nadalig T."/>
            <person name="Sancelme M."/>
            <person name="Vuilleumier S."/>
            <person name="Grigoriev I.V."/>
            <person name="Amato P."/>
            <person name="Bringel F."/>
        </authorList>
    </citation>
    <scope>NUCLEOTIDE SEQUENCE</scope>
    <source>
        <strain evidence="10">PDD-24b-2</strain>
    </source>
</reference>
<organism evidence="10 11">
    <name type="scientific">Dioszegia hungarica</name>
    <dbReference type="NCBI Taxonomy" id="4972"/>
    <lineage>
        <taxon>Eukaryota</taxon>
        <taxon>Fungi</taxon>
        <taxon>Dikarya</taxon>
        <taxon>Basidiomycota</taxon>
        <taxon>Agaricomycotina</taxon>
        <taxon>Tremellomycetes</taxon>
        <taxon>Tremellales</taxon>
        <taxon>Bulleribasidiaceae</taxon>
        <taxon>Dioszegia</taxon>
    </lineage>
</organism>
<dbReference type="SMART" id="SM00129">
    <property type="entry name" value="KISc"/>
    <property type="match status" value="1"/>
</dbReference>
<evidence type="ECO:0000256" key="4">
    <source>
        <dbReference type="ARBA" id="ARBA00022840"/>
    </source>
</evidence>
<keyword evidence="3 6" id="KW-0547">Nucleotide-binding</keyword>
<dbReference type="GeneID" id="77732637"/>
<evidence type="ECO:0000256" key="3">
    <source>
        <dbReference type="ARBA" id="ARBA00022741"/>
    </source>
</evidence>
<dbReference type="GO" id="GO:0003777">
    <property type="term" value="F:microtubule motor activity"/>
    <property type="evidence" value="ECO:0007669"/>
    <property type="project" value="InterPro"/>
</dbReference>
<dbReference type="InterPro" id="IPR027640">
    <property type="entry name" value="Kinesin-like_fam"/>
</dbReference>
<dbReference type="PANTHER" id="PTHR47972:SF45">
    <property type="entry name" value="PROTEIN CLARET SEGREGATIONAL"/>
    <property type="match status" value="1"/>
</dbReference>
<dbReference type="Gene3D" id="3.40.850.10">
    <property type="entry name" value="Kinesin motor domain"/>
    <property type="match status" value="1"/>
</dbReference>
<keyword evidence="4 6" id="KW-0067">ATP-binding</keyword>
<feature type="region of interest" description="Disordered" evidence="8">
    <location>
        <begin position="1"/>
        <end position="200"/>
    </location>
</feature>
<comment type="caution">
    <text evidence="10">The sequence shown here is derived from an EMBL/GenBank/DDBJ whole genome shotgun (WGS) entry which is preliminary data.</text>
</comment>
<evidence type="ECO:0000256" key="1">
    <source>
        <dbReference type="ARBA" id="ARBA00010899"/>
    </source>
</evidence>
<dbReference type="AlphaFoldDB" id="A0AA38HC53"/>
<dbReference type="EMBL" id="JAKWFO010000005">
    <property type="protein sequence ID" value="KAI9636754.1"/>
    <property type="molecule type" value="Genomic_DNA"/>
</dbReference>
<accession>A0AA38HC53</accession>
<dbReference type="PROSITE" id="PS00411">
    <property type="entry name" value="KINESIN_MOTOR_1"/>
    <property type="match status" value="1"/>
</dbReference>
<feature type="binding site" evidence="6">
    <location>
        <begin position="486"/>
        <end position="493"/>
    </location>
    <ligand>
        <name>ATP</name>
        <dbReference type="ChEBI" id="CHEBI:30616"/>
    </ligand>
</feature>
<feature type="compositionally biased region" description="Low complexity" evidence="8">
    <location>
        <begin position="104"/>
        <end position="133"/>
    </location>
</feature>
<dbReference type="InterPro" id="IPR036961">
    <property type="entry name" value="Kinesin_motor_dom_sf"/>
</dbReference>
<keyword evidence="10" id="KW-0378">Hydrolase</keyword>
<dbReference type="InterPro" id="IPR019821">
    <property type="entry name" value="Kinesin_motor_CS"/>
</dbReference>
<dbReference type="SUPFAM" id="SSF52540">
    <property type="entry name" value="P-loop containing nucleoside triphosphate hydrolases"/>
    <property type="match status" value="1"/>
</dbReference>
<sequence>MSEDQENVAPISRIPRPTGTSPALKSGIPTLSGLGLGLGVAKRKAPSSPIQPAKRVASGSNGPNSLVQSTSTARKASSGFVPTARKPVSSTGSSAGRPVAAPVGRLSGTSTRSASLASTSSAGSSSTISTRARPAGIGATKRPPASASASASASTSAVRPIPGSRLGKSAGPGRGVSPGFGGVGMGSGSQAKSHNVDGLQELIEREMSQIESQNLIALKQNADREARQHLSAASEELALLRSSHAREVEELEKQVQRKDREKRGLEEELRESRDEISRERQTVRDLKQSMAEQSTQHMTLSAQLTASQSQLSILQAEIQRATLSVSSMKAELEVGRQKARDAEDRALKKIQDAEEDRDKRIAEIEEQLRTAETIRRKLHNQVQELKGNIRVFARVRPALAHEAESPDGVAEIKYGDERKEAETGQSEITFKSRSETAMGKEREQVHSFLFDKVFDPSAGQKDVFEEISMLAQSVLDGYNVCIFAYGQTGSGKSWTMEGGDSDETAGMIPRAIDMIFTASAHLKDRGWKYQMEGQFLEVYNEVINDLLGSGQFDTKKHEIKHDKEGKMSVTDAVSIPLSNPRQVHTLLDRAKSRRAVAATLMNERSSRSHSVFTLKVRGVNPLTDESCEAMLNLVDLAGSERLASSGADSNKDRMKETININKSLSALADVIGALGQGQAGGHVPYRNSTLTRLLQSGLSGSSKTLMMCNLSPLSAHLGETLCSLRFATKVNSTVVGAAKKQVTK</sequence>
<name>A0AA38HC53_9TREE</name>
<gene>
    <name evidence="10" type="ORF">MKK02DRAFT_45459</name>
</gene>
<keyword evidence="11" id="KW-1185">Reference proteome</keyword>
<dbReference type="InterPro" id="IPR027417">
    <property type="entry name" value="P-loop_NTPase"/>
</dbReference>